<comment type="caution">
    <text evidence="2">The sequence shown here is derived from an EMBL/GenBank/DDBJ whole genome shotgun (WGS) entry which is preliminary data.</text>
</comment>
<reference evidence="2" key="2">
    <citation type="journal article" date="2021" name="PeerJ">
        <title>Extensive microbial diversity within the chicken gut microbiome revealed by metagenomics and culture.</title>
        <authorList>
            <person name="Gilroy R."/>
            <person name="Ravi A."/>
            <person name="Getino M."/>
            <person name="Pursley I."/>
            <person name="Horton D.L."/>
            <person name="Alikhan N.F."/>
            <person name="Baker D."/>
            <person name="Gharbi K."/>
            <person name="Hall N."/>
            <person name="Watson M."/>
            <person name="Adriaenssens E.M."/>
            <person name="Foster-Nyarko E."/>
            <person name="Jarju S."/>
            <person name="Secka A."/>
            <person name="Antonio M."/>
            <person name="Oren A."/>
            <person name="Chaudhuri R.R."/>
            <person name="La Ragione R."/>
            <person name="Hildebrand F."/>
            <person name="Pallen M.J."/>
        </authorList>
    </citation>
    <scope>NUCLEOTIDE SEQUENCE</scope>
    <source>
        <strain evidence="2">ChiBcec16-1751</strain>
    </source>
</reference>
<proteinExistence type="predicted"/>
<dbReference type="Proteomes" id="UP000886741">
    <property type="component" value="Unassembled WGS sequence"/>
</dbReference>
<name>A0A9D1FB22_9FIRM</name>
<sequence>MDEARLRKQVQKAKRWNLIVFGFFAAMAVFAVAALCMYQFQHTYSPEKWHSDRENRYQFVDDMLEKTQLIGKSESEVLELLGAEDLEGDASFKRSKQPFPGETTLIYYLGVDFMDAAWLIISLEKDVVVDYCIDVS</sequence>
<reference evidence="2" key="1">
    <citation type="submission" date="2020-10" db="EMBL/GenBank/DDBJ databases">
        <authorList>
            <person name="Gilroy R."/>
        </authorList>
    </citation>
    <scope>NUCLEOTIDE SEQUENCE</scope>
    <source>
        <strain evidence="2">ChiBcec16-1751</strain>
    </source>
</reference>
<keyword evidence="1" id="KW-1133">Transmembrane helix</keyword>
<gene>
    <name evidence="2" type="ORF">IAA83_08870</name>
</gene>
<evidence type="ECO:0000313" key="2">
    <source>
        <dbReference type="EMBL" id="HIS65464.1"/>
    </source>
</evidence>
<evidence type="ECO:0000313" key="3">
    <source>
        <dbReference type="Proteomes" id="UP000886741"/>
    </source>
</evidence>
<evidence type="ECO:0000256" key="1">
    <source>
        <dbReference type="SAM" id="Phobius"/>
    </source>
</evidence>
<accession>A0A9D1FB22</accession>
<keyword evidence="1" id="KW-0472">Membrane</keyword>
<feature type="transmembrane region" description="Helical" evidence="1">
    <location>
        <begin position="16"/>
        <end position="40"/>
    </location>
</feature>
<organism evidence="2 3">
    <name type="scientific">Candidatus Avoscillospira avistercoris</name>
    <dbReference type="NCBI Taxonomy" id="2840707"/>
    <lineage>
        <taxon>Bacteria</taxon>
        <taxon>Bacillati</taxon>
        <taxon>Bacillota</taxon>
        <taxon>Clostridia</taxon>
        <taxon>Eubacteriales</taxon>
        <taxon>Oscillospiraceae</taxon>
        <taxon>Oscillospiraceae incertae sedis</taxon>
        <taxon>Candidatus Avoscillospira</taxon>
    </lineage>
</organism>
<dbReference type="EMBL" id="DVJJ01000134">
    <property type="protein sequence ID" value="HIS65464.1"/>
    <property type="molecule type" value="Genomic_DNA"/>
</dbReference>
<protein>
    <submittedName>
        <fullName evidence="2">Uncharacterized protein</fullName>
    </submittedName>
</protein>
<dbReference type="AlphaFoldDB" id="A0A9D1FB22"/>
<keyword evidence="1" id="KW-0812">Transmembrane</keyword>